<accession>A0ACC0FJ69</accession>
<evidence type="ECO:0000313" key="1">
    <source>
        <dbReference type="EMBL" id="KAI7988172.1"/>
    </source>
</evidence>
<gene>
    <name evidence="1" type="ORF">LOK49_LG13G00942</name>
</gene>
<evidence type="ECO:0000313" key="2">
    <source>
        <dbReference type="Proteomes" id="UP001060215"/>
    </source>
</evidence>
<proteinExistence type="predicted"/>
<sequence>MSEVHLGCPPNLSGPQISRVIFSLPPVEPVDRKYMDAFKDEATSTHQVVSLDKDGGSKPTLFVKLYLSPIVVHLGDPRVGYDQSSNFNHGGYTSTSHMSSALMEKTSAPFCCEEFTLSSEFGHDREAESSVESSPAKKSHKKTSKDFSL</sequence>
<dbReference type="EMBL" id="CM045771">
    <property type="protein sequence ID" value="KAI7988172.1"/>
    <property type="molecule type" value="Genomic_DNA"/>
</dbReference>
<dbReference type="Proteomes" id="UP001060215">
    <property type="component" value="Chromosome 14"/>
</dbReference>
<organism evidence="1 2">
    <name type="scientific">Camellia lanceoleosa</name>
    <dbReference type="NCBI Taxonomy" id="1840588"/>
    <lineage>
        <taxon>Eukaryota</taxon>
        <taxon>Viridiplantae</taxon>
        <taxon>Streptophyta</taxon>
        <taxon>Embryophyta</taxon>
        <taxon>Tracheophyta</taxon>
        <taxon>Spermatophyta</taxon>
        <taxon>Magnoliopsida</taxon>
        <taxon>eudicotyledons</taxon>
        <taxon>Gunneridae</taxon>
        <taxon>Pentapetalae</taxon>
        <taxon>asterids</taxon>
        <taxon>Ericales</taxon>
        <taxon>Theaceae</taxon>
        <taxon>Camellia</taxon>
    </lineage>
</organism>
<reference evidence="1 2" key="1">
    <citation type="journal article" date="2022" name="Plant J.">
        <title>Chromosome-level genome of Camellia lanceoleosa provides a valuable resource for understanding genome evolution and self-incompatibility.</title>
        <authorList>
            <person name="Gong W."/>
            <person name="Xiao S."/>
            <person name="Wang L."/>
            <person name="Liao Z."/>
            <person name="Chang Y."/>
            <person name="Mo W."/>
            <person name="Hu G."/>
            <person name="Li W."/>
            <person name="Zhao G."/>
            <person name="Zhu H."/>
            <person name="Hu X."/>
            <person name="Ji K."/>
            <person name="Xiang X."/>
            <person name="Song Q."/>
            <person name="Yuan D."/>
            <person name="Jin S."/>
            <person name="Zhang L."/>
        </authorList>
    </citation>
    <scope>NUCLEOTIDE SEQUENCE [LARGE SCALE GENOMIC DNA]</scope>
    <source>
        <strain evidence="1">SQ_2022a</strain>
    </source>
</reference>
<keyword evidence="2" id="KW-1185">Reference proteome</keyword>
<protein>
    <submittedName>
        <fullName evidence="1">Protein SABRE</fullName>
    </submittedName>
</protein>
<name>A0ACC0FJ69_9ERIC</name>
<comment type="caution">
    <text evidence="1">The sequence shown here is derived from an EMBL/GenBank/DDBJ whole genome shotgun (WGS) entry which is preliminary data.</text>
</comment>